<organism evidence="2 3">
    <name type="scientific">Drosophila hydei</name>
    <name type="common">Fruit fly</name>
    <dbReference type="NCBI Taxonomy" id="7224"/>
    <lineage>
        <taxon>Eukaryota</taxon>
        <taxon>Metazoa</taxon>
        <taxon>Ecdysozoa</taxon>
        <taxon>Arthropoda</taxon>
        <taxon>Hexapoda</taxon>
        <taxon>Insecta</taxon>
        <taxon>Pterygota</taxon>
        <taxon>Neoptera</taxon>
        <taxon>Endopterygota</taxon>
        <taxon>Diptera</taxon>
        <taxon>Brachycera</taxon>
        <taxon>Muscomorpha</taxon>
        <taxon>Ephydroidea</taxon>
        <taxon>Drosophilidae</taxon>
        <taxon>Drosophila</taxon>
    </lineage>
</organism>
<reference evidence="3" key="1">
    <citation type="submission" date="2025-08" db="UniProtKB">
        <authorList>
            <consortium name="RefSeq"/>
        </authorList>
    </citation>
    <scope>IDENTIFICATION</scope>
    <source>
        <strain evidence="3">15085-1641.00</strain>
        <tissue evidence="3">Whole body</tissue>
    </source>
</reference>
<gene>
    <name evidence="3" type="primary">LOC111597356</name>
</gene>
<dbReference type="KEGG" id="dhe:111597356"/>
<dbReference type="Proteomes" id="UP000504633">
    <property type="component" value="Unplaced"/>
</dbReference>
<dbReference type="GeneID" id="111597356"/>
<evidence type="ECO:0000256" key="1">
    <source>
        <dbReference type="SAM" id="Coils"/>
    </source>
</evidence>
<protein>
    <submittedName>
        <fullName evidence="3">Uncharacterized protein LOC111597356</fullName>
    </submittedName>
</protein>
<dbReference type="OMA" id="CHLGCNV"/>
<feature type="coiled-coil region" evidence="1">
    <location>
        <begin position="1"/>
        <end position="31"/>
    </location>
</feature>
<evidence type="ECO:0000313" key="2">
    <source>
        <dbReference type="Proteomes" id="UP000504633"/>
    </source>
</evidence>
<keyword evidence="2" id="KW-1185">Reference proteome</keyword>
<accession>A0A6J1LKE0</accession>
<proteinExistence type="predicted"/>
<sequence length="164" mass="18705">MAIESKKLRNVKNELSKLDKATAEVKNSMDQIEMALAPKAKQPTNLEDKLNKISNDLKHITVGQQKTQLEVGKIDGKHWMIYMDLLNQKLQHFGCTVNQIPNATKTLFSIDFGKGRFIIIEVKHTQIWLIQISPQNANFANIKKHLDESQDLMGLLTFFSSMPK</sequence>
<keyword evidence="1" id="KW-0175">Coiled coil</keyword>
<dbReference type="AlphaFoldDB" id="A0A6J1LKE0"/>
<dbReference type="OrthoDB" id="8004045at2759"/>
<evidence type="ECO:0000313" key="3">
    <source>
        <dbReference type="RefSeq" id="XP_023167773.1"/>
    </source>
</evidence>
<dbReference type="RefSeq" id="XP_023167773.1">
    <property type="nucleotide sequence ID" value="XM_023312005.2"/>
</dbReference>
<name>A0A6J1LKE0_DROHY</name>